<keyword evidence="3 7" id="KW-0479">Metal-binding</keyword>
<keyword evidence="12" id="KW-1185">Reference proteome</keyword>
<evidence type="ECO:0000256" key="6">
    <source>
        <dbReference type="ARBA" id="ARBA00023008"/>
    </source>
</evidence>
<dbReference type="Pfam" id="PF00127">
    <property type="entry name" value="Copper-bind"/>
    <property type="match status" value="1"/>
</dbReference>
<keyword evidence="4" id="KW-0574">Periplasm</keyword>
<dbReference type="AlphaFoldDB" id="A0A1H1NQA1"/>
<reference evidence="12" key="1">
    <citation type="submission" date="2016-10" db="EMBL/GenBank/DDBJ databases">
        <authorList>
            <person name="Varghese N."/>
            <person name="Submissions S."/>
        </authorList>
    </citation>
    <scope>NUCLEOTIDE SEQUENCE [LARGE SCALE GENOMIC DNA]</scope>
    <source>
        <strain evidence="12">DSM 21772</strain>
    </source>
</reference>
<dbReference type="STRING" id="412690.SAMN04489834_0694"/>
<dbReference type="PANTHER" id="PTHR36507">
    <property type="entry name" value="BLL1555 PROTEIN"/>
    <property type="match status" value="1"/>
</dbReference>
<dbReference type="RefSeq" id="WP_231919329.1">
    <property type="nucleotide sequence ID" value="NZ_LT629742.1"/>
</dbReference>
<dbReference type="EMBL" id="LT629742">
    <property type="protein sequence ID" value="SDS01093.1"/>
    <property type="molecule type" value="Genomic_DNA"/>
</dbReference>
<evidence type="ECO:0000256" key="1">
    <source>
        <dbReference type="ARBA" id="ARBA00004418"/>
    </source>
</evidence>
<dbReference type="PANTHER" id="PTHR36507:SF1">
    <property type="entry name" value="BLL1555 PROTEIN"/>
    <property type="match status" value="1"/>
</dbReference>
<feature type="binding site" evidence="7">
    <location>
        <position position="141"/>
    </location>
    <ligand>
        <name>Cu cation</name>
        <dbReference type="ChEBI" id="CHEBI:23378"/>
    </ligand>
</feature>
<dbReference type="InterPro" id="IPR008972">
    <property type="entry name" value="Cupredoxin"/>
</dbReference>
<dbReference type="Proteomes" id="UP000181956">
    <property type="component" value="Chromosome I"/>
</dbReference>
<feature type="binding site" evidence="7">
    <location>
        <position position="105"/>
    </location>
    <ligand>
        <name>Cu cation</name>
        <dbReference type="ChEBI" id="CHEBI:23378"/>
    </ligand>
</feature>
<dbReference type="SUPFAM" id="SSF49503">
    <property type="entry name" value="Cupredoxins"/>
    <property type="match status" value="1"/>
</dbReference>
<dbReference type="Gene3D" id="2.60.40.420">
    <property type="entry name" value="Cupredoxins - blue copper proteins"/>
    <property type="match status" value="1"/>
</dbReference>
<evidence type="ECO:0000256" key="2">
    <source>
        <dbReference type="ARBA" id="ARBA00022448"/>
    </source>
</evidence>
<evidence type="ECO:0000313" key="11">
    <source>
        <dbReference type="EMBL" id="SDS01093.1"/>
    </source>
</evidence>
<dbReference type="InterPro" id="IPR002386">
    <property type="entry name" value="Amicyanin/Pseudoazurin"/>
</dbReference>
<name>A0A1H1NQA1_9MICO</name>
<comment type="cofactor">
    <cofactor evidence="7">
        <name>Cu cation</name>
        <dbReference type="ChEBI" id="CHEBI:23378"/>
    </cofactor>
    <text evidence="7">Binds 1 copper ion per subunit.</text>
</comment>
<feature type="transmembrane region" description="Helical" evidence="9">
    <location>
        <begin position="34"/>
        <end position="52"/>
    </location>
</feature>
<evidence type="ECO:0000256" key="8">
    <source>
        <dbReference type="SAM" id="MobiDB-lite"/>
    </source>
</evidence>
<evidence type="ECO:0000256" key="7">
    <source>
        <dbReference type="PIRSR" id="PIRSR602386-1"/>
    </source>
</evidence>
<protein>
    <submittedName>
        <fullName evidence="11">Plastocyanin</fullName>
    </submittedName>
</protein>
<feature type="region of interest" description="Disordered" evidence="8">
    <location>
        <begin position="1"/>
        <end position="22"/>
    </location>
</feature>
<keyword evidence="9" id="KW-0812">Transmembrane</keyword>
<feature type="binding site" evidence="7">
    <location>
        <position position="138"/>
    </location>
    <ligand>
        <name>Cu cation</name>
        <dbReference type="ChEBI" id="CHEBI:23378"/>
    </ligand>
</feature>
<evidence type="ECO:0000256" key="5">
    <source>
        <dbReference type="ARBA" id="ARBA00022982"/>
    </source>
</evidence>
<dbReference type="GO" id="GO:0005507">
    <property type="term" value="F:copper ion binding"/>
    <property type="evidence" value="ECO:0007669"/>
    <property type="project" value="InterPro"/>
</dbReference>
<proteinExistence type="predicted"/>
<evidence type="ECO:0000259" key="10">
    <source>
        <dbReference type="Pfam" id="PF00127"/>
    </source>
</evidence>
<accession>A0A1H1NQA1</accession>
<keyword evidence="6 7" id="KW-0186">Copper</keyword>
<gene>
    <name evidence="11" type="ORF">SAMN04489834_0694</name>
</gene>
<feature type="binding site" evidence="7">
    <location>
        <position position="144"/>
    </location>
    <ligand>
        <name>Cu cation</name>
        <dbReference type="ChEBI" id="CHEBI:23378"/>
    </ligand>
</feature>
<keyword evidence="9" id="KW-0472">Membrane</keyword>
<evidence type="ECO:0000256" key="3">
    <source>
        <dbReference type="ARBA" id="ARBA00022723"/>
    </source>
</evidence>
<keyword evidence="9" id="KW-1133">Transmembrane helix</keyword>
<dbReference type="GO" id="GO:0009055">
    <property type="term" value="F:electron transfer activity"/>
    <property type="evidence" value="ECO:0007669"/>
    <property type="project" value="InterPro"/>
</dbReference>
<sequence length="151" mass="15313">MVNAHAGFTTSGGAAGAVSAGSGAERMPRARRTALTLAAALLSVLLVVLLSGCSSKPPVVASADAASVDVAATITVKDMAFSPAEVTIKLGQAVTWVFDDGVVKHDVVAADGSFVSELMTQGSYTHVFTEAGSFDYGCSPHPRMLGVVTVE</sequence>
<dbReference type="InterPro" id="IPR052721">
    <property type="entry name" value="ET_Amicyanin"/>
</dbReference>
<dbReference type="PRINTS" id="PR00155">
    <property type="entry name" value="AMICYANIN"/>
</dbReference>
<evidence type="ECO:0000256" key="4">
    <source>
        <dbReference type="ARBA" id="ARBA00022764"/>
    </source>
</evidence>
<evidence type="ECO:0000256" key="9">
    <source>
        <dbReference type="SAM" id="Phobius"/>
    </source>
</evidence>
<keyword evidence="5" id="KW-0249">Electron transport</keyword>
<feature type="domain" description="Blue (type 1) copper" evidence="10">
    <location>
        <begin position="69"/>
        <end position="151"/>
    </location>
</feature>
<keyword evidence="2" id="KW-0813">Transport</keyword>
<dbReference type="GO" id="GO:0042597">
    <property type="term" value="C:periplasmic space"/>
    <property type="evidence" value="ECO:0007669"/>
    <property type="project" value="UniProtKB-SubCell"/>
</dbReference>
<dbReference type="InterPro" id="IPR000923">
    <property type="entry name" value="BlueCu_1"/>
</dbReference>
<organism evidence="11 12">
    <name type="scientific">Microterricola viridarii</name>
    <dbReference type="NCBI Taxonomy" id="412690"/>
    <lineage>
        <taxon>Bacteria</taxon>
        <taxon>Bacillati</taxon>
        <taxon>Actinomycetota</taxon>
        <taxon>Actinomycetes</taxon>
        <taxon>Micrococcales</taxon>
        <taxon>Microbacteriaceae</taxon>
        <taxon>Microterricola</taxon>
    </lineage>
</organism>
<evidence type="ECO:0000313" key="12">
    <source>
        <dbReference type="Proteomes" id="UP000181956"/>
    </source>
</evidence>
<comment type="subcellular location">
    <subcellularLocation>
        <location evidence="1">Periplasm</location>
    </subcellularLocation>
</comment>